<dbReference type="EMBL" id="JALNTZ010000472">
    <property type="protein sequence ID" value="KAJ3634468.1"/>
    <property type="molecule type" value="Genomic_DNA"/>
</dbReference>
<keyword evidence="2" id="KW-0690">Ribosome biogenesis</keyword>
<dbReference type="PROSITE" id="PS50172">
    <property type="entry name" value="BRCT"/>
    <property type="match status" value="1"/>
</dbReference>
<dbReference type="SUPFAM" id="SSF52113">
    <property type="entry name" value="BRCT domain"/>
    <property type="match status" value="1"/>
</dbReference>
<feature type="domain" description="BRCT" evidence="5">
    <location>
        <begin position="83"/>
        <end position="170"/>
    </location>
</feature>
<dbReference type="GO" id="GO:0000463">
    <property type="term" value="P:maturation of LSU-rRNA from tricistronic rRNA transcript (SSU-rRNA, 5.8S rRNA, LSU-rRNA)"/>
    <property type="evidence" value="ECO:0007669"/>
    <property type="project" value="TreeGrafter"/>
</dbReference>
<comment type="caution">
    <text evidence="6">The sequence shown here is derived from an EMBL/GenBank/DDBJ whole genome shotgun (WGS) entry which is preliminary data.</text>
</comment>
<dbReference type="Pfam" id="PF16589">
    <property type="entry name" value="BRCT_2"/>
    <property type="match status" value="1"/>
</dbReference>
<evidence type="ECO:0000256" key="2">
    <source>
        <dbReference type="ARBA" id="ARBA00022517"/>
    </source>
</evidence>
<evidence type="ECO:0000256" key="3">
    <source>
        <dbReference type="ARBA" id="ARBA00022552"/>
    </source>
</evidence>
<evidence type="ECO:0000313" key="7">
    <source>
        <dbReference type="Proteomes" id="UP001168821"/>
    </source>
</evidence>
<dbReference type="SMART" id="SM00292">
    <property type="entry name" value="BRCT"/>
    <property type="match status" value="1"/>
</dbReference>
<evidence type="ECO:0000313" key="6">
    <source>
        <dbReference type="EMBL" id="KAJ3634468.1"/>
    </source>
</evidence>
<dbReference type="AlphaFoldDB" id="A0AA38HP53"/>
<dbReference type="Gene3D" id="3.40.50.10190">
    <property type="entry name" value="BRCT domain"/>
    <property type="match status" value="1"/>
</dbReference>
<dbReference type="InterPro" id="IPR010613">
    <property type="entry name" value="PES"/>
</dbReference>
<name>A0AA38HP53_9CUCU</name>
<dbReference type="PANTHER" id="PTHR12221:SF6">
    <property type="entry name" value="PESCADILLO HOMOLOG"/>
    <property type="match status" value="1"/>
</dbReference>
<keyword evidence="7" id="KW-1185">Reference proteome</keyword>
<sequence length="275" mass="31252">MVSVSNLFAGVSEVVDSNNSNNAAQQNATEKRIATLKSVITSISAADDKFYEEEPQLDPSKTVLDLFDPAGPDNDKVIDDEEVYQKLFSGCTFFLGREVPRESLEFVIRSCGGVVSWEGLTYDEADPSITHHVVDRPTLAKRSTRYYVQPQWIYDSVNARKQLPVELYLEGKLLPPHLSPFVDPEEDEYLMSRKLQKERKASRAVDEENELVLHRKELEAERAGISFSSSLNFSEKTFASPKKKRSAIDVEAEEKALARIMMPRKHKKLYTRMMV</sequence>
<reference evidence="6" key="1">
    <citation type="journal article" date="2023" name="G3 (Bethesda)">
        <title>Whole genome assemblies of Zophobas morio and Tenebrio molitor.</title>
        <authorList>
            <person name="Kaur S."/>
            <person name="Stinson S.A."/>
            <person name="diCenzo G.C."/>
        </authorList>
    </citation>
    <scope>NUCLEOTIDE SEQUENCE</scope>
    <source>
        <strain evidence="6">QUZm001</strain>
    </source>
</reference>
<dbReference type="GO" id="GO:0070545">
    <property type="term" value="C:PeBoW complex"/>
    <property type="evidence" value="ECO:0007669"/>
    <property type="project" value="TreeGrafter"/>
</dbReference>
<proteinExistence type="predicted"/>
<dbReference type="CDD" id="cd17709">
    <property type="entry name" value="BRCT_pescadillo_like"/>
    <property type="match status" value="1"/>
</dbReference>
<dbReference type="PANTHER" id="PTHR12221">
    <property type="entry name" value="PESCADILLO - RELATED"/>
    <property type="match status" value="1"/>
</dbReference>
<dbReference type="InterPro" id="IPR036420">
    <property type="entry name" value="BRCT_dom_sf"/>
</dbReference>
<evidence type="ECO:0000256" key="1">
    <source>
        <dbReference type="ARBA" id="ARBA00004604"/>
    </source>
</evidence>
<evidence type="ECO:0000259" key="5">
    <source>
        <dbReference type="PROSITE" id="PS50172"/>
    </source>
</evidence>
<organism evidence="6 7">
    <name type="scientific">Zophobas morio</name>
    <dbReference type="NCBI Taxonomy" id="2755281"/>
    <lineage>
        <taxon>Eukaryota</taxon>
        <taxon>Metazoa</taxon>
        <taxon>Ecdysozoa</taxon>
        <taxon>Arthropoda</taxon>
        <taxon>Hexapoda</taxon>
        <taxon>Insecta</taxon>
        <taxon>Pterygota</taxon>
        <taxon>Neoptera</taxon>
        <taxon>Endopterygota</taxon>
        <taxon>Coleoptera</taxon>
        <taxon>Polyphaga</taxon>
        <taxon>Cucujiformia</taxon>
        <taxon>Tenebrionidae</taxon>
        <taxon>Zophobas</taxon>
    </lineage>
</organism>
<dbReference type="FunFam" id="3.40.50.10190:FF:000002">
    <property type="entry name" value="Pescadillo homolog"/>
    <property type="match status" value="1"/>
</dbReference>
<accession>A0AA38HP53</accession>
<comment type="subcellular location">
    <subcellularLocation>
        <location evidence="1">Nucleus</location>
        <location evidence="1">Nucleolus</location>
    </subcellularLocation>
</comment>
<dbReference type="GO" id="GO:0003723">
    <property type="term" value="F:RNA binding"/>
    <property type="evidence" value="ECO:0007669"/>
    <property type="project" value="TreeGrafter"/>
</dbReference>
<protein>
    <recommendedName>
        <fullName evidence="5">BRCT domain-containing protein</fullName>
    </recommendedName>
</protein>
<keyword evidence="4" id="KW-0539">Nucleus</keyword>
<dbReference type="InterPro" id="IPR001357">
    <property type="entry name" value="BRCT_dom"/>
</dbReference>
<gene>
    <name evidence="6" type="ORF">Zmor_016464</name>
</gene>
<dbReference type="Proteomes" id="UP001168821">
    <property type="component" value="Unassembled WGS sequence"/>
</dbReference>
<evidence type="ECO:0000256" key="4">
    <source>
        <dbReference type="ARBA" id="ARBA00023242"/>
    </source>
</evidence>
<keyword evidence="3" id="KW-0698">rRNA processing</keyword>